<feature type="binding site" evidence="3">
    <location>
        <position position="42"/>
    </location>
    <ligand>
        <name>a divalent metal cation</name>
        <dbReference type="ChEBI" id="CHEBI:60240"/>
        <label>1</label>
    </ligand>
</feature>
<reference evidence="4 5" key="1">
    <citation type="journal article" date="2020" name="Microb. Genom.">
        <title>Genetic diversity of clinical and environmental Mucorales isolates obtained from an investigation of mucormycosis cases among solid organ transplant recipients.</title>
        <authorList>
            <person name="Nguyen M.H."/>
            <person name="Kaul D."/>
            <person name="Muto C."/>
            <person name="Cheng S.J."/>
            <person name="Richter R.A."/>
            <person name="Bruno V.M."/>
            <person name="Liu G."/>
            <person name="Beyhan S."/>
            <person name="Sundermann A.J."/>
            <person name="Mounaud S."/>
            <person name="Pasculle A.W."/>
            <person name="Nierman W.C."/>
            <person name="Driscoll E."/>
            <person name="Cumbie R."/>
            <person name="Clancy C.J."/>
            <person name="Dupont C.L."/>
        </authorList>
    </citation>
    <scope>NUCLEOTIDE SEQUENCE [LARGE SCALE GENOMIC DNA]</scope>
    <source>
        <strain evidence="4 5">GL24</strain>
    </source>
</reference>
<dbReference type="PANTHER" id="PTHR13799">
    <property type="entry name" value="NGG1 INTERACTING FACTOR 3"/>
    <property type="match status" value="1"/>
</dbReference>
<dbReference type="SUPFAM" id="SSF102705">
    <property type="entry name" value="NIF3 (NGG1p interacting factor 3)-like"/>
    <property type="match status" value="1"/>
</dbReference>
<dbReference type="InterPro" id="IPR002678">
    <property type="entry name" value="DUF34/NIF3"/>
</dbReference>
<evidence type="ECO:0000256" key="1">
    <source>
        <dbReference type="ARBA" id="ARBA00006964"/>
    </source>
</evidence>
<dbReference type="Proteomes" id="UP000740926">
    <property type="component" value="Unassembled WGS sequence"/>
</dbReference>
<dbReference type="Gene3D" id="3.40.1390.30">
    <property type="entry name" value="NIF3 (NGG1p interacting factor 3)-like"/>
    <property type="match status" value="2"/>
</dbReference>
<dbReference type="AlphaFoldDB" id="A0A9P6XPP8"/>
<sequence>MLADAVDAGGSAYITGEVSESTVHLAREPGVGFIAAGHHATERFGAQALGQAVAEHFGIKVEFVDIDNPA</sequence>
<dbReference type="GO" id="GO:0005737">
    <property type="term" value="C:cytoplasm"/>
    <property type="evidence" value="ECO:0007669"/>
    <property type="project" value="TreeGrafter"/>
</dbReference>
<dbReference type="PANTHER" id="PTHR13799:SF14">
    <property type="entry name" value="GTP CYCLOHYDROLASE 1 TYPE 2 HOMOLOG"/>
    <property type="match status" value="1"/>
</dbReference>
<feature type="binding site" evidence="3">
    <location>
        <position position="38"/>
    </location>
    <ligand>
        <name>a divalent metal cation</name>
        <dbReference type="ChEBI" id="CHEBI:60240"/>
        <label>1</label>
    </ligand>
</feature>
<gene>
    <name evidence="4" type="ORF">G6F50_017556</name>
</gene>
<proteinExistence type="inferred from homology"/>
<evidence type="ECO:0000313" key="4">
    <source>
        <dbReference type="EMBL" id="KAG1530083.1"/>
    </source>
</evidence>
<dbReference type="InterPro" id="IPR036069">
    <property type="entry name" value="DUF34/NIF3_sf"/>
</dbReference>
<evidence type="ECO:0000313" key="5">
    <source>
        <dbReference type="Proteomes" id="UP000740926"/>
    </source>
</evidence>
<protein>
    <submittedName>
        <fullName evidence="4">Uncharacterized protein</fullName>
    </submittedName>
</protein>
<evidence type="ECO:0000256" key="2">
    <source>
        <dbReference type="ARBA" id="ARBA00022723"/>
    </source>
</evidence>
<name>A0A9P6XPP8_9FUNG</name>
<keyword evidence="2 3" id="KW-0479">Metal-binding</keyword>
<comment type="similarity">
    <text evidence="1">Belongs to the GTP cyclohydrolase I type 2/NIF3 family.</text>
</comment>
<dbReference type="GO" id="GO:0046872">
    <property type="term" value="F:metal ion binding"/>
    <property type="evidence" value="ECO:0007669"/>
    <property type="project" value="UniProtKB-KW"/>
</dbReference>
<dbReference type="EMBL" id="JAANIU010013224">
    <property type="protein sequence ID" value="KAG1530083.1"/>
    <property type="molecule type" value="Genomic_DNA"/>
</dbReference>
<keyword evidence="5" id="KW-1185">Reference proteome</keyword>
<accession>A0A9P6XPP8</accession>
<comment type="caution">
    <text evidence="4">The sequence shown here is derived from an EMBL/GenBank/DDBJ whole genome shotgun (WGS) entry which is preliminary data.</text>
</comment>
<organism evidence="4 5">
    <name type="scientific">Rhizopus delemar</name>
    <dbReference type="NCBI Taxonomy" id="936053"/>
    <lineage>
        <taxon>Eukaryota</taxon>
        <taxon>Fungi</taxon>
        <taxon>Fungi incertae sedis</taxon>
        <taxon>Mucoromycota</taxon>
        <taxon>Mucoromycotina</taxon>
        <taxon>Mucoromycetes</taxon>
        <taxon>Mucorales</taxon>
        <taxon>Mucorineae</taxon>
        <taxon>Rhizopodaceae</taxon>
        <taxon>Rhizopus</taxon>
    </lineage>
</organism>
<dbReference type="Pfam" id="PF01784">
    <property type="entry name" value="DUF34_NIF3"/>
    <property type="match status" value="1"/>
</dbReference>
<evidence type="ECO:0000256" key="3">
    <source>
        <dbReference type="PIRSR" id="PIRSR602678-1"/>
    </source>
</evidence>